<name>A0A1T4Q9I9_9BACT</name>
<dbReference type="Proteomes" id="UP000190449">
    <property type="component" value="Unassembled WGS sequence"/>
</dbReference>
<reference evidence="1 2" key="1">
    <citation type="submission" date="2017-02" db="EMBL/GenBank/DDBJ databases">
        <authorList>
            <person name="Peterson S.W."/>
        </authorList>
    </citation>
    <scope>NUCLEOTIDE SEQUENCE [LARGE SCALE GENOMIC DNA]</scope>
    <source>
        <strain evidence="1 2">ATCC 43854</strain>
    </source>
</reference>
<proteinExistence type="predicted"/>
<organism evidence="1 2">
    <name type="scientific">Fibrobacter intestinalis</name>
    <dbReference type="NCBI Taxonomy" id="28122"/>
    <lineage>
        <taxon>Bacteria</taxon>
        <taxon>Pseudomonadati</taxon>
        <taxon>Fibrobacterota</taxon>
        <taxon>Fibrobacteria</taxon>
        <taxon>Fibrobacterales</taxon>
        <taxon>Fibrobacteraceae</taxon>
        <taxon>Fibrobacter</taxon>
    </lineage>
</organism>
<protein>
    <submittedName>
        <fullName evidence="1">Uncharacterized protein</fullName>
    </submittedName>
</protein>
<dbReference type="STRING" id="28122.SAMN02745108_02212"/>
<accession>A0A1T4Q9I9</accession>
<dbReference type="EMBL" id="FUWU01000044">
    <property type="protein sequence ID" value="SKA00423.1"/>
    <property type="molecule type" value="Genomic_DNA"/>
</dbReference>
<dbReference type="AlphaFoldDB" id="A0A1T4Q9I9"/>
<evidence type="ECO:0000313" key="2">
    <source>
        <dbReference type="Proteomes" id="UP000190449"/>
    </source>
</evidence>
<sequence length="305" mass="34861">MNKTQRNPVVVQFFHPGPPYANKKEPNVKEWTVGPHTRNLICMDNCKYVQKDGKLSGGKLAFWGEWEANGEIQIRKQNRQISSRVLFPHLNIEDAQKVFAQTKGKKGACEPKNSCGSNKLCDLGNYCNTDPFVFGSSFRYCNCHQDAFKTLRNLPNGSLILFGSSSHGTFCLDTVFVVKESISDWQNNREQVKKMLGKNFDIYSKVTLSFTDSNIPLTFYSGATFKEFDEMFSFSPAKVQLNDSIQSFEKLSLKDLDIRGLNFLKGLNPFVTKQIQGIHTILEGDKNIRNLWKRIRNFVLKKNLF</sequence>
<gene>
    <name evidence="1" type="ORF">SAMN02745108_02212</name>
</gene>
<evidence type="ECO:0000313" key="1">
    <source>
        <dbReference type="EMBL" id="SKA00423.1"/>
    </source>
</evidence>